<feature type="compositionally biased region" description="Low complexity" evidence="1">
    <location>
        <begin position="1"/>
        <end position="15"/>
    </location>
</feature>
<proteinExistence type="predicted"/>
<keyword evidence="3" id="KW-1185">Reference proteome</keyword>
<feature type="region of interest" description="Disordered" evidence="1">
    <location>
        <begin position="1"/>
        <end position="43"/>
    </location>
</feature>
<evidence type="ECO:0000256" key="1">
    <source>
        <dbReference type="SAM" id="MobiDB-lite"/>
    </source>
</evidence>
<feature type="compositionally biased region" description="Polar residues" evidence="1">
    <location>
        <begin position="59"/>
        <end position="71"/>
    </location>
</feature>
<evidence type="ECO:0000313" key="3">
    <source>
        <dbReference type="Proteomes" id="UP000186168"/>
    </source>
</evidence>
<accession>A0A1R1STL1</accession>
<comment type="caution">
    <text evidence="2">The sequence shown here is derived from an EMBL/GenBank/DDBJ whole genome shotgun (WGS) entry which is preliminary data.</text>
</comment>
<dbReference type="EMBL" id="ASQP01000001">
    <property type="protein sequence ID" value="OMI41587.1"/>
    <property type="molecule type" value="Genomic_DNA"/>
</dbReference>
<protein>
    <submittedName>
        <fullName evidence="2">Uncharacterized protein</fullName>
    </submittedName>
</protein>
<dbReference type="Proteomes" id="UP000186168">
    <property type="component" value="Unassembled WGS sequence"/>
</dbReference>
<gene>
    <name evidence="2" type="ORF">SPAR_00030</name>
</gene>
<reference evidence="2 3" key="1">
    <citation type="submission" date="2013-05" db="EMBL/GenBank/DDBJ databases">
        <title>Genome sequence of Streptomyces sparsogenes DSM 40356.</title>
        <authorList>
            <person name="Coyne S."/>
            <person name="Seebeck F.P."/>
        </authorList>
    </citation>
    <scope>NUCLEOTIDE SEQUENCE [LARGE SCALE GENOMIC DNA]</scope>
    <source>
        <strain evidence="2 3">DSM 40356</strain>
    </source>
</reference>
<name>A0A1R1STL1_9ACTN</name>
<sequence>MRTNASRRSYGSRASSWDRATPSSKPVSGSPRREARSAAVCQSSVSDSRGLAALWRSRSTTARRAIDSSQVRAEDLPWKRGRPRSARR</sequence>
<organism evidence="2 3">
    <name type="scientific">Streptomyces sparsogenes DSM 40356</name>
    <dbReference type="NCBI Taxonomy" id="1331668"/>
    <lineage>
        <taxon>Bacteria</taxon>
        <taxon>Bacillati</taxon>
        <taxon>Actinomycetota</taxon>
        <taxon>Actinomycetes</taxon>
        <taxon>Kitasatosporales</taxon>
        <taxon>Streptomycetaceae</taxon>
        <taxon>Streptomyces</taxon>
    </lineage>
</organism>
<evidence type="ECO:0000313" key="2">
    <source>
        <dbReference type="EMBL" id="OMI41587.1"/>
    </source>
</evidence>
<dbReference type="AlphaFoldDB" id="A0A1R1STL1"/>
<feature type="region of interest" description="Disordered" evidence="1">
    <location>
        <begin position="59"/>
        <end position="88"/>
    </location>
</feature>
<feature type="compositionally biased region" description="Basic residues" evidence="1">
    <location>
        <begin position="79"/>
        <end position="88"/>
    </location>
</feature>